<accession>A0A346Y4S8</accession>
<evidence type="ECO:0000313" key="3">
    <source>
        <dbReference type="Proteomes" id="UP000264006"/>
    </source>
</evidence>
<dbReference type="AlphaFoldDB" id="A0A346Y4S8"/>
<evidence type="ECO:0000256" key="1">
    <source>
        <dbReference type="SAM" id="MobiDB-lite"/>
    </source>
</evidence>
<protein>
    <submittedName>
        <fullName evidence="2">Uncharacterized protein</fullName>
    </submittedName>
</protein>
<sequence length="410" mass="44999">MPRTPTMTVDDPADLLHPDTLDAIREDRADAAQQAADAAMAAEFSPIEAFDDVRVPTDPDEPWWIRNGGLLPRQTRSGIPMEWLRSVRIELRQPIADEPKRDVAIEMLRAANGIPQANTSRLYATSETVRSHVDRVAADREAHARRPEQEERRAKDRQRRRVELARARRRRLKGRRARLQRIATDLIGSPELAGHVEEIARLVSGSGGLPDLTATERRAFVAACGALWTDLDDEATHLPDLPGDLTDWDDLLHDVDGDTGLLQRALADPDVAAAINDGQTPPDAVAEALATRGADAFVPVSDLPPDPWDDVRRLLEDDADLPGWMPTETASSLPVELLAKAPEPVRRPIAECSEDREARRLLCTYAGQTGSANYKLHLRDGYLPAGTGVPQPPDAFADIDDELDGEGSTG</sequence>
<evidence type="ECO:0000313" key="2">
    <source>
        <dbReference type="EMBL" id="AXV09475.1"/>
    </source>
</evidence>
<feature type="compositionally biased region" description="Basic and acidic residues" evidence="1">
    <location>
        <begin position="135"/>
        <end position="154"/>
    </location>
</feature>
<dbReference type="Proteomes" id="UP000264006">
    <property type="component" value="Chromosome"/>
</dbReference>
<dbReference type="RefSeq" id="WP_114593652.1">
    <property type="nucleotide sequence ID" value="NZ_CP031165.1"/>
</dbReference>
<feature type="compositionally biased region" description="Acidic residues" evidence="1">
    <location>
        <begin position="397"/>
        <end position="410"/>
    </location>
</feature>
<proteinExistence type="predicted"/>
<feature type="region of interest" description="Disordered" evidence="1">
    <location>
        <begin position="385"/>
        <end position="410"/>
    </location>
</feature>
<name>A0A346Y4S8_9ACTN</name>
<gene>
    <name evidence="2" type="ORF">DVS28_a4817</name>
</gene>
<dbReference type="KEGG" id="euz:DVS28_a4817"/>
<keyword evidence="3" id="KW-1185">Reference proteome</keyword>
<organism evidence="2 3">
    <name type="scientific">Euzebya pacifica</name>
    <dbReference type="NCBI Taxonomy" id="1608957"/>
    <lineage>
        <taxon>Bacteria</taxon>
        <taxon>Bacillati</taxon>
        <taxon>Actinomycetota</taxon>
        <taxon>Nitriliruptoria</taxon>
        <taxon>Euzebyales</taxon>
    </lineage>
</organism>
<dbReference type="EMBL" id="CP031165">
    <property type="protein sequence ID" value="AXV09475.1"/>
    <property type="molecule type" value="Genomic_DNA"/>
</dbReference>
<reference evidence="2 3" key="1">
    <citation type="submission" date="2018-09" db="EMBL/GenBank/DDBJ databases">
        <title>Complete genome sequence of Euzebya sp. DY32-46 isolated from seawater of Pacific Ocean.</title>
        <authorList>
            <person name="Xu L."/>
            <person name="Wu Y.-H."/>
            <person name="Xu X.-W."/>
        </authorList>
    </citation>
    <scope>NUCLEOTIDE SEQUENCE [LARGE SCALE GENOMIC DNA]</scope>
    <source>
        <strain evidence="2 3">DY32-46</strain>
    </source>
</reference>
<feature type="region of interest" description="Disordered" evidence="1">
    <location>
        <begin position="135"/>
        <end position="160"/>
    </location>
</feature>